<organism evidence="1 2">
    <name type="scientific">Coemansia linderi</name>
    <dbReference type="NCBI Taxonomy" id="2663919"/>
    <lineage>
        <taxon>Eukaryota</taxon>
        <taxon>Fungi</taxon>
        <taxon>Fungi incertae sedis</taxon>
        <taxon>Zoopagomycota</taxon>
        <taxon>Kickxellomycotina</taxon>
        <taxon>Kickxellomycetes</taxon>
        <taxon>Kickxellales</taxon>
        <taxon>Kickxellaceae</taxon>
        <taxon>Coemansia</taxon>
    </lineage>
</organism>
<evidence type="ECO:0000313" key="2">
    <source>
        <dbReference type="Proteomes" id="UP001140066"/>
    </source>
</evidence>
<evidence type="ECO:0000313" key="1">
    <source>
        <dbReference type="EMBL" id="KAJ2779217.1"/>
    </source>
</evidence>
<comment type="caution">
    <text evidence="1">The sequence shown here is derived from an EMBL/GenBank/DDBJ whole genome shotgun (WGS) entry which is preliminary data.</text>
</comment>
<dbReference type="Proteomes" id="UP001140066">
    <property type="component" value="Unassembled WGS sequence"/>
</dbReference>
<reference evidence="1" key="1">
    <citation type="submission" date="2022-07" db="EMBL/GenBank/DDBJ databases">
        <title>Phylogenomic reconstructions and comparative analyses of Kickxellomycotina fungi.</title>
        <authorList>
            <person name="Reynolds N.K."/>
            <person name="Stajich J.E."/>
            <person name="Barry K."/>
            <person name="Grigoriev I.V."/>
            <person name="Crous P."/>
            <person name="Smith M.E."/>
        </authorList>
    </citation>
    <scope>NUCLEOTIDE SEQUENCE</scope>
    <source>
        <strain evidence="1">BCRC 34191</strain>
    </source>
</reference>
<keyword evidence="2" id="KW-1185">Reference proteome</keyword>
<proteinExistence type="predicted"/>
<accession>A0ACC1KAR3</accession>
<gene>
    <name evidence="1" type="ORF">GGI18_003958</name>
</gene>
<dbReference type="EMBL" id="JANBUK010001601">
    <property type="protein sequence ID" value="KAJ2779217.1"/>
    <property type="molecule type" value="Genomic_DNA"/>
</dbReference>
<name>A0ACC1KAR3_9FUNG</name>
<protein>
    <submittedName>
        <fullName evidence="1">Uncharacterized protein</fullName>
    </submittedName>
</protein>
<feature type="non-terminal residue" evidence="1">
    <location>
        <position position="289"/>
    </location>
</feature>
<sequence>MPPRKSKKTDSPSQPAKTLDSFFAVNRTRPAPLPLKTTTRSQTASSSHTAQETTLPTIVVVDLDSDSDDGLLDPLAILGPRTPRAQEDPVTPLTRSGLRPRTLPTTPAPRTPASATPYRNNLQSLVRAQECKKYDLGFLDEQMLLMSENDDDDDDSGSATNLNLLTDHDTQSVLPDILKEDAERIRAQIGADIDSERTPARLTLFNDDAHTHVAPVSNDERAGAFATTFDGNDPVERVFANTSANYNLHSILRHALKSDWIVVQAKLGWKLTQTIGDMLLRTMCLEPDR</sequence>